<feature type="non-terminal residue" evidence="1">
    <location>
        <position position="1"/>
    </location>
</feature>
<reference evidence="1" key="1">
    <citation type="journal article" date="2014" name="Front. Microbiol.">
        <title>High frequency of phylogenetically diverse reductive dehalogenase-homologous genes in deep subseafloor sedimentary metagenomes.</title>
        <authorList>
            <person name="Kawai M."/>
            <person name="Futagami T."/>
            <person name="Toyoda A."/>
            <person name="Takaki Y."/>
            <person name="Nishi S."/>
            <person name="Hori S."/>
            <person name="Arai W."/>
            <person name="Tsubouchi T."/>
            <person name="Morono Y."/>
            <person name="Uchiyama I."/>
            <person name="Ito T."/>
            <person name="Fujiyama A."/>
            <person name="Inagaki F."/>
            <person name="Takami H."/>
        </authorList>
    </citation>
    <scope>NUCLEOTIDE SEQUENCE</scope>
    <source>
        <strain evidence="1">Expedition CK06-06</strain>
    </source>
</reference>
<proteinExistence type="predicted"/>
<organism evidence="1">
    <name type="scientific">marine sediment metagenome</name>
    <dbReference type="NCBI Taxonomy" id="412755"/>
    <lineage>
        <taxon>unclassified sequences</taxon>
        <taxon>metagenomes</taxon>
        <taxon>ecological metagenomes</taxon>
    </lineage>
</organism>
<sequence>KRPRAEIDKIRNALGKPGLAAKRAVLHCIRYFLDKEC</sequence>
<protein>
    <submittedName>
        <fullName evidence="1">Uncharacterized protein</fullName>
    </submittedName>
</protein>
<dbReference type="EMBL" id="BART01010028">
    <property type="protein sequence ID" value="GAG84132.1"/>
    <property type="molecule type" value="Genomic_DNA"/>
</dbReference>
<comment type="caution">
    <text evidence="1">The sequence shown here is derived from an EMBL/GenBank/DDBJ whole genome shotgun (WGS) entry which is preliminary data.</text>
</comment>
<accession>X1BSK9</accession>
<gene>
    <name evidence="1" type="ORF">S01H4_22001</name>
</gene>
<dbReference type="AlphaFoldDB" id="X1BSK9"/>
<evidence type="ECO:0000313" key="1">
    <source>
        <dbReference type="EMBL" id="GAG84132.1"/>
    </source>
</evidence>
<name>X1BSK9_9ZZZZ</name>